<dbReference type="OrthoDB" id="10530068at2759"/>
<dbReference type="InterPro" id="IPR054595">
    <property type="entry name" value="DBL_C"/>
</dbReference>
<feature type="domain" description="PfEMP1 CIDRalpha1" evidence="4">
    <location>
        <begin position="179"/>
        <end position="233"/>
    </location>
</feature>
<dbReference type="InterPro" id="IPR042202">
    <property type="entry name" value="Duffy-ag-bd_sf"/>
</dbReference>
<name>A0A024VYL8_PLAFA</name>
<dbReference type="AlphaFoldDB" id="A0A024VYL8"/>
<evidence type="ECO:0000313" key="7">
    <source>
        <dbReference type="Proteomes" id="UP000030708"/>
    </source>
</evidence>
<evidence type="ECO:0000259" key="3">
    <source>
        <dbReference type="Pfam" id="PF05424"/>
    </source>
</evidence>
<reference evidence="6 7" key="1">
    <citation type="submission" date="2013-02" db="EMBL/GenBank/DDBJ databases">
        <title>The Genome Annotation of Plasmodium falciparum Tanzania (2000708).</title>
        <authorList>
            <consortium name="The Broad Institute Genome Sequencing Platform"/>
            <consortium name="The Broad Institute Genome Sequencing Center for Infectious Disease"/>
            <person name="Neafsey D."/>
            <person name="Hoffman S."/>
            <person name="Volkman S."/>
            <person name="Rosenthal P."/>
            <person name="Walker B."/>
            <person name="Young S.K."/>
            <person name="Zeng Q."/>
            <person name="Gargeya S."/>
            <person name="Fitzgerald M."/>
            <person name="Haas B."/>
            <person name="Abouelleil A."/>
            <person name="Allen A.W."/>
            <person name="Alvarado L."/>
            <person name="Arachchi H.M."/>
            <person name="Berlin A.M."/>
            <person name="Chapman S.B."/>
            <person name="Gainer-Dewar J."/>
            <person name="Goldberg J."/>
            <person name="Griggs A."/>
            <person name="Gujja S."/>
            <person name="Hansen M."/>
            <person name="Howarth C."/>
            <person name="Imamovic A."/>
            <person name="Ireland A."/>
            <person name="Larimer J."/>
            <person name="McCowan C."/>
            <person name="Murphy C."/>
            <person name="Pearson M."/>
            <person name="Poon T.W."/>
            <person name="Priest M."/>
            <person name="Roberts A."/>
            <person name="Saif S."/>
            <person name="Shea T."/>
            <person name="Sisk P."/>
            <person name="Sykes S."/>
            <person name="Wortman J."/>
            <person name="Nusbaum C."/>
            <person name="Birren B."/>
        </authorList>
    </citation>
    <scope>NUCLEOTIDE SEQUENCE [LARGE SCALE GENOMIC DNA]</scope>
    <source>
        <strain evidence="7">Tanzania (2000708)</strain>
    </source>
</reference>
<feature type="region of interest" description="Disordered" evidence="1">
    <location>
        <begin position="389"/>
        <end position="416"/>
    </location>
</feature>
<gene>
    <name evidence="6" type="ORF">PFTANZ_05936</name>
</gene>
<evidence type="ECO:0000259" key="4">
    <source>
        <dbReference type="Pfam" id="PF21807"/>
    </source>
</evidence>
<feature type="non-terminal residue" evidence="6">
    <location>
        <position position="1"/>
    </location>
</feature>
<dbReference type="Pfam" id="PF05424">
    <property type="entry name" value="Duffy_binding"/>
    <property type="match status" value="1"/>
</dbReference>
<feature type="domain" description="Duffy-binding-like" evidence="5">
    <location>
        <begin position="1"/>
        <end position="138"/>
    </location>
</feature>
<dbReference type="GO" id="GO:0046789">
    <property type="term" value="F:host cell surface receptor binding"/>
    <property type="evidence" value="ECO:0007669"/>
    <property type="project" value="InterPro"/>
</dbReference>
<feature type="compositionally biased region" description="Polar residues" evidence="1">
    <location>
        <begin position="389"/>
        <end position="402"/>
    </location>
</feature>
<proteinExistence type="predicted"/>
<dbReference type="FunFam" id="1.20.58.1930:FF:000002">
    <property type="entry name" value="Erythrocyte membrane protein 1, PfEMP1"/>
    <property type="match status" value="1"/>
</dbReference>
<dbReference type="SUPFAM" id="SSF140924">
    <property type="entry name" value="Duffy binding domain-like"/>
    <property type="match status" value="3"/>
</dbReference>
<dbReference type="Pfam" id="PF21807">
    <property type="entry name" value="PfEMP1_CIDRalpha1_dom"/>
    <property type="match status" value="1"/>
</dbReference>
<evidence type="ECO:0008006" key="8">
    <source>
        <dbReference type="Google" id="ProtNLM"/>
    </source>
</evidence>
<dbReference type="Pfam" id="PF22672">
    <property type="entry name" value="DBL_C"/>
    <property type="match status" value="2"/>
</dbReference>
<feature type="non-terminal residue" evidence="6">
    <location>
        <position position="796"/>
    </location>
</feature>
<organism evidence="6 7">
    <name type="scientific">Plasmodium falciparum Tanzania</name>
    <name type="common">2000708</name>
    <dbReference type="NCBI Taxonomy" id="1036725"/>
    <lineage>
        <taxon>Eukaryota</taxon>
        <taxon>Sar</taxon>
        <taxon>Alveolata</taxon>
        <taxon>Apicomplexa</taxon>
        <taxon>Aconoidasida</taxon>
        <taxon>Haemosporida</taxon>
        <taxon>Plasmodiidae</taxon>
        <taxon>Plasmodium</taxon>
        <taxon>Plasmodium (Laverania)</taxon>
    </lineage>
</organism>
<dbReference type="InterPro" id="IPR008602">
    <property type="entry name" value="Duffy-antigen-binding"/>
</dbReference>
<dbReference type="Proteomes" id="UP000030708">
    <property type="component" value="Unassembled WGS sequence"/>
</dbReference>
<evidence type="ECO:0000259" key="5">
    <source>
        <dbReference type="Pfam" id="PF22672"/>
    </source>
</evidence>
<evidence type="ECO:0000313" key="6">
    <source>
        <dbReference type="EMBL" id="ETW33345.1"/>
    </source>
</evidence>
<dbReference type="GO" id="GO:0016020">
    <property type="term" value="C:membrane"/>
    <property type="evidence" value="ECO:0007669"/>
    <property type="project" value="InterPro"/>
</dbReference>
<reference evidence="6 7" key="2">
    <citation type="submission" date="2013-02" db="EMBL/GenBank/DDBJ databases">
        <title>The Genome Sequence of Plasmodium falciparum Tanzania (2000708).</title>
        <authorList>
            <consortium name="The Broad Institute Genome Sequencing Platform"/>
            <consortium name="The Broad Institute Genome Sequencing Center for Infectious Disease"/>
            <person name="Neafsey D."/>
            <person name="Cheeseman I."/>
            <person name="Volkman S."/>
            <person name="Adams J."/>
            <person name="Walker B."/>
            <person name="Young S.K."/>
            <person name="Zeng Q."/>
            <person name="Gargeya S."/>
            <person name="Fitzgerald M."/>
            <person name="Haas B."/>
            <person name="Abouelleil A."/>
            <person name="Alvarado L."/>
            <person name="Arachchi H.M."/>
            <person name="Berlin A.M."/>
            <person name="Chapman S.B."/>
            <person name="Dewar J."/>
            <person name="Goldberg J."/>
            <person name="Griggs A."/>
            <person name="Gujja S."/>
            <person name="Hansen M."/>
            <person name="Howarth C."/>
            <person name="Imamovic A."/>
            <person name="Larimer J."/>
            <person name="McCowan C."/>
            <person name="Murphy C."/>
            <person name="Neiman D."/>
            <person name="Pearson M."/>
            <person name="Priest M."/>
            <person name="Roberts A."/>
            <person name="Saif S."/>
            <person name="Shea T."/>
            <person name="Sisk P."/>
            <person name="Sykes S."/>
            <person name="Wortman J."/>
            <person name="Nusbaum C."/>
            <person name="Birren B."/>
        </authorList>
    </citation>
    <scope>NUCLEOTIDE SEQUENCE [LARGE SCALE GENOMIC DNA]</scope>
    <source>
        <strain evidence="7">Tanzania (2000708)</strain>
    </source>
</reference>
<accession>A0A024VYL8</accession>
<feature type="domain" description="Duffy-binding-like" evidence="2">
    <location>
        <begin position="249"/>
        <end position="394"/>
    </location>
</feature>
<protein>
    <recommendedName>
        <fullName evidence="8">Duffy-binding-like domain-containing protein</fullName>
    </recommendedName>
</protein>
<evidence type="ECO:0000259" key="2">
    <source>
        <dbReference type="Pfam" id="PF03011"/>
    </source>
</evidence>
<dbReference type="Gene3D" id="1.20.58.830">
    <property type="match status" value="2"/>
</dbReference>
<feature type="domain" description="Duffy-antigen binding" evidence="3">
    <location>
        <begin position="510"/>
        <end position="678"/>
    </location>
</feature>
<dbReference type="Gene3D" id="1.20.58.1930">
    <property type="match status" value="1"/>
</dbReference>
<evidence type="ECO:0000256" key="1">
    <source>
        <dbReference type="SAM" id="MobiDB-lite"/>
    </source>
</evidence>
<dbReference type="Pfam" id="PF03011">
    <property type="entry name" value="PFEMP"/>
    <property type="match status" value="1"/>
</dbReference>
<dbReference type="EMBL" id="KI926690">
    <property type="protein sequence ID" value="ETW33345.1"/>
    <property type="molecule type" value="Genomic_DNA"/>
</dbReference>
<dbReference type="InterPro" id="IPR004258">
    <property type="entry name" value="DBL"/>
</dbReference>
<sequence length="796" mass="91310">KCRGKTKGEKYCSLNGFDCTKRIPKGDICSSDSNCTVCSNKCISYDLWLGDQRNEFKIQKDKYDNEIKTYVNKTPISNSNINTEYYKTFYEKFKDKGCKSLDEFLTLLNKGTYCKKGVEGESLIDFRSTLDNIFHRSKYCQPCPDCIVDCTGGNCKEKTEDDNCRSKLIKKILEKEKDTDIDVLHSGDGPGAITEKLHDFCSSTTNYEGPNVQKWKCYNKNSDYNNCEMNISSYKDPTDPNLMVSVECFHSWARNLLIDTIRWEHQLKDCINNTNVTDCKSNCNKNCKCYEKWIKRKEGEWKQVKGVLNKKDETSHNYYDKLKDVFDRFLFPVIYELEKEEKNGKWDQFRKDLEKKFGTSETNTPTGKSQDAIEFLLDHLKDNAITCKDNNSNESCENSKGSKPNPCIRNANSSKPTKTVKHIAELMQQKAHIQLEKRGGESNLKGDATRGEYTKNGKASKFNDICDIKKEHSNSTKKSDGPCYGKDRGRFKIGTEWKTGTNVKMTENEAYMPPRREHMCTSNLEHLETGQSPLKNSDGKVVNNSFLGDVLLAANKEGDFIVGRLKSNGNHLGICNAMKYSFADLGDIIRGRDMWDQEGGMKSVRGHLEKIFGTLHNTLPGIKGKYTGDDPDYKQLREDWWEANRHQVWRAMKCAIEKDNITKCNGIPIEDYIPQRLRWMTEWAEWFCKMQSQEYSKLVAACVDCMNKGQGDGKGCIKNDNECTKCTQACKDYNSKIEPWREQWKKIKNKYEQLYKQAHITAINGGPDASNGLVDDEDKSVIEFLFELYKANGGRI</sequence>
<dbReference type="InterPro" id="IPR049158">
    <property type="entry name" value="PfEMP1_CIDRalpha1_dom"/>
</dbReference>
<dbReference type="Gene3D" id="1.20.1310.20">
    <property type="entry name" value="Duffy-antigen binding domain"/>
    <property type="match status" value="1"/>
</dbReference>
<feature type="domain" description="Duffy-binding-like" evidence="5">
    <location>
        <begin position="682"/>
        <end position="765"/>
    </location>
</feature>